<evidence type="ECO:0000313" key="2">
    <source>
        <dbReference type="EMBL" id="KAF5781026.1"/>
    </source>
</evidence>
<gene>
    <name evidence="2" type="ORF">HanXRQr2_Chr11g0478671</name>
</gene>
<keyword evidence="1" id="KW-1133">Transmembrane helix</keyword>
<keyword evidence="1" id="KW-0812">Transmembrane</keyword>
<dbReference type="Gramene" id="mRNA:HanXRQr2_Chr11g0478671">
    <property type="protein sequence ID" value="mRNA:HanXRQr2_Chr11g0478671"/>
    <property type="gene ID" value="HanXRQr2_Chr11g0478671"/>
</dbReference>
<comment type="caution">
    <text evidence="2">The sequence shown here is derived from an EMBL/GenBank/DDBJ whole genome shotgun (WGS) entry which is preliminary data.</text>
</comment>
<feature type="transmembrane region" description="Helical" evidence="1">
    <location>
        <begin position="34"/>
        <end position="53"/>
    </location>
</feature>
<accession>A0A9K3MZ39</accession>
<keyword evidence="1" id="KW-0472">Membrane</keyword>
<reference evidence="2" key="1">
    <citation type="journal article" date="2017" name="Nature">
        <title>The sunflower genome provides insights into oil metabolism, flowering and Asterid evolution.</title>
        <authorList>
            <person name="Badouin H."/>
            <person name="Gouzy J."/>
            <person name="Grassa C.J."/>
            <person name="Murat F."/>
            <person name="Staton S.E."/>
            <person name="Cottret L."/>
            <person name="Lelandais-Briere C."/>
            <person name="Owens G.L."/>
            <person name="Carrere S."/>
            <person name="Mayjonade B."/>
            <person name="Legrand L."/>
            <person name="Gill N."/>
            <person name="Kane N.C."/>
            <person name="Bowers J.E."/>
            <person name="Hubner S."/>
            <person name="Bellec A."/>
            <person name="Berard A."/>
            <person name="Berges H."/>
            <person name="Blanchet N."/>
            <person name="Boniface M.C."/>
            <person name="Brunel D."/>
            <person name="Catrice O."/>
            <person name="Chaidir N."/>
            <person name="Claudel C."/>
            <person name="Donnadieu C."/>
            <person name="Faraut T."/>
            <person name="Fievet G."/>
            <person name="Helmstetter N."/>
            <person name="King M."/>
            <person name="Knapp S.J."/>
            <person name="Lai Z."/>
            <person name="Le Paslier M.C."/>
            <person name="Lippi Y."/>
            <person name="Lorenzon L."/>
            <person name="Mandel J.R."/>
            <person name="Marage G."/>
            <person name="Marchand G."/>
            <person name="Marquand E."/>
            <person name="Bret-Mestries E."/>
            <person name="Morien E."/>
            <person name="Nambeesan S."/>
            <person name="Nguyen T."/>
            <person name="Pegot-Espagnet P."/>
            <person name="Pouilly N."/>
            <person name="Raftis F."/>
            <person name="Sallet E."/>
            <person name="Schiex T."/>
            <person name="Thomas J."/>
            <person name="Vandecasteele C."/>
            <person name="Vares D."/>
            <person name="Vear F."/>
            <person name="Vautrin S."/>
            <person name="Crespi M."/>
            <person name="Mangin B."/>
            <person name="Burke J.M."/>
            <person name="Salse J."/>
            <person name="Munos S."/>
            <person name="Vincourt P."/>
            <person name="Rieseberg L.H."/>
            <person name="Langlade N.B."/>
        </authorList>
    </citation>
    <scope>NUCLEOTIDE SEQUENCE</scope>
    <source>
        <tissue evidence="2">Leaves</tissue>
    </source>
</reference>
<dbReference type="Proteomes" id="UP000215914">
    <property type="component" value="Unassembled WGS sequence"/>
</dbReference>
<dbReference type="EMBL" id="MNCJ02000326">
    <property type="protein sequence ID" value="KAF5781026.1"/>
    <property type="molecule type" value="Genomic_DNA"/>
</dbReference>
<sequence length="54" mass="6582">MKQTMLMNQKLFVHVNWGIRLPRYLITSLFTNPTYHFLICFFIFQRFIVVGMLL</sequence>
<evidence type="ECO:0000256" key="1">
    <source>
        <dbReference type="SAM" id="Phobius"/>
    </source>
</evidence>
<organism evidence="2 3">
    <name type="scientific">Helianthus annuus</name>
    <name type="common">Common sunflower</name>
    <dbReference type="NCBI Taxonomy" id="4232"/>
    <lineage>
        <taxon>Eukaryota</taxon>
        <taxon>Viridiplantae</taxon>
        <taxon>Streptophyta</taxon>
        <taxon>Embryophyta</taxon>
        <taxon>Tracheophyta</taxon>
        <taxon>Spermatophyta</taxon>
        <taxon>Magnoliopsida</taxon>
        <taxon>eudicotyledons</taxon>
        <taxon>Gunneridae</taxon>
        <taxon>Pentapetalae</taxon>
        <taxon>asterids</taxon>
        <taxon>campanulids</taxon>
        <taxon>Asterales</taxon>
        <taxon>Asteraceae</taxon>
        <taxon>Asteroideae</taxon>
        <taxon>Heliantheae alliance</taxon>
        <taxon>Heliantheae</taxon>
        <taxon>Helianthus</taxon>
    </lineage>
</organism>
<reference evidence="2" key="2">
    <citation type="submission" date="2020-06" db="EMBL/GenBank/DDBJ databases">
        <title>Helianthus annuus Genome sequencing and assembly Release 2.</title>
        <authorList>
            <person name="Gouzy J."/>
            <person name="Langlade N."/>
            <person name="Munos S."/>
        </authorList>
    </citation>
    <scope>NUCLEOTIDE SEQUENCE</scope>
    <source>
        <tissue evidence="2">Leaves</tissue>
    </source>
</reference>
<evidence type="ECO:0000313" key="3">
    <source>
        <dbReference type="Proteomes" id="UP000215914"/>
    </source>
</evidence>
<keyword evidence="3" id="KW-1185">Reference proteome</keyword>
<name>A0A9K3MZ39_HELAN</name>
<proteinExistence type="predicted"/>
<protein>
    <submittedName>
        <fullName evidence="2">Uncharacterized protein</fullName>
    </submittedName>
</protein>
<dbReference type="AlphaFoldDB" id="A0A9K3MZ39"/>